<sequence length="427" mass="46645">MEGKWEKGTICIQGGYTPKAGEPRVLPIFQTATYKYDDPDHLENLFNLEAEGHLYSRISNPTVCALEDKFARLQGGVGAVATASGQAAVLYSILNICKVGDHIISASSLYGGTINLFTVNLKKMGIDVTFVDPEASKEEILSCANENTKAVYGETIGNPGLNILDFDKFSEVAKVLKVPFIVDNTVGTPYLCNPFEHGANIVVHSTTKYADGHAQSIGGIVVDGGNFDWVNGNFEEFTLPDPSYHGLKYVESFGNAAYITKLRVTLGRDIGACQSPFNAYLTNLGLETLHLRMERHSQNALELAKWLEKHPKIKWVNYPYIETSSQYDKAKKYLKGGGSGLLTFGIKGDIETAKKFTKALKLVALVVTLGDVRSCLLHPATTTHSQLSKEEQIASGVTPDLMRVSIGIEDIRDIIADFEQALISINS</sequence>
<proteinExistence type="inferred from homology"/>
<name>A0A9X4B0D5_9CLOT</name>
<evidence type="ECO:0000256" key="5">
    <source>
        <dbReference type="PIRSR" id="PIRSR001434-2"/>
    </source>
</evidence>
<dbReference type="GO" id="GO:0071269">
    <property type="term" value="P:L-homocysteine biosynthetic process"/>
    <property type="evidence" value="ECO:0007669"/>
    <property type="project" value="TreeGrafter"/>
</dbReference>
<evidence type="ECO:0000256" key="2">
    <source>
        <dbReference type="ARBA" id="ARBA00009077"/>
    </source>
</evidence>
<dbReference type="InterPro" id="IPR015424">
    <property type="entry name" value="PyrdxlP-dep_Trfase"/>
</dbReference>
<dbReference type="GO" id="GO:0030170">
    <property type="term" value="F:pyridoxal phosphate binding"/>
    <property type="evidence" value="ECO:0007669"/>
    <property type="project" value="InterPro"/>
</dbReference>
<dbReference type="InterPro" id="IPR015422">
    <property type="entry name" value="PyrdxlP-dep_Trfase_small"/>
</dbReference>
<comment type="cofactor">
    <cofactor evidence="1 6">
        <name>pyridoxal 5'-phosphate</name>
        <dbReference type="ChEBI" id="CHEBI:597326"/>
    </cofactor>
</comment>
<keyword evidence="4 5" id="KW-0663">Pyridoxal phosphate</keyword>
<dbReference type="Proteomes" id="UP001141183">
    <property type="component" value="Unassembled WGS sequence"/>
</dbReference>
<comment type="caution">
    <text evidence="7">The sequence shown here is derived from an EMBL/GenBank/DDBJ whole genome shotgun (WGS) entry which is preliminary data.</text>
</comment>
<dbReference type="RefSeq" id="WP_008681028.1">
    <property type="nucleotide sequence ID" value="NZ_CABKOG010000003.1"/>
</dbReference>
<dbReference type="Gene3D" id="3.40.640.10">
    <property type="entry name" value="Type I PLP-dependent aspartate aminotransferase-like (Major domain)"/>
    <property type="match status" value="1"/>
</dbReference>
<dbReference type="InterPro" id="IPR000277">
    <property type="entry name" value="Cys/Met-Metab_PyrdxlP-dep_enz"/>
</dbReference>
<dbReference type="InterPro" id="IPR006235">
    <property type="entry name" value="OAc-hSer/O-AcSer_sulfhydrylase"/>
</dbReference>
<keyword evidence="3" id="KW-0808">Transferase</keyword>
<dbReference type="GO" id="GO:0019346">
    <property type="term" value="P:transsulfuration"/>
    <property type="evidence" value="ECO:0007669"/>
    <property type="project" value="InterPro"/>
</dbReference>
<dbReference type="GO" id="GO:0004124">
    <property type="term" value="F:cysteine synthase activity"/>
    <property type="evidence" value="ECO:0007669"/>
    <property type="project" value="TreeGrafter"/>
</dbReference>
<protein>
    <submittedName>
        <fullName evidence="7">O-acetylhomoserine aminocarboxypropyltransferase/cysteine synthase</fullName>
    </submittedName>
</protein>
<dbReference type="CDD" id="cd00614">
    <property type="entry name" value="CGS_like"/>
    <property type="match status" value="1"/>
</dbReference>
<dbReference type="Pfam" id="PF01053">
    <property type="entry name" value="Cys_Met_Meta_PP"/>
    <property type="match status" value="1"/>
</dbReference>
<organism evidence="7 8">
    <name type="scientific">Clostridium tertium</name>
    <dbReference type="NCBI Taxonomy" id="1559"/>
    <lineage>
        <taxon>Bacteria</taxon>
        <taxon>Bacillati</taxon>
        <taxon>Bacillota</taxon>
        <taxon>Clostridia</taxon>
        <taxon>Eubacteriales</taxon>
        <taxon>Clostridiaceae</taxon>
        <taxon>Clostridium</taxon>
    </lineage>
</organism>
<dbReference type="EMBL" id="JAMRYU010000004">
    <property type="protein sequence ID" value="MDC4239602.1"/>
    <property type="molecule type" value="Genomic_DNA"/>
</dbReference>
<dbReference type="GO" id="GO:0003961">
    <property type="term" value="F:O-acetylhomoserine aminocarboxypropyltransferase activity"/>
    <property type="evidence" value="ECO:0007669"/>
    <property type="project" value="TreeGrafter"/>
</dbReference>
<dbReference type="InterPro" id="IPR015421">
    <property type="entry name" value="PyrdxlP-dep_Trfase_major"/>
</dbReference>
<keyword evidence="8" id="KW-1185">Reference proteome</keyword>
<evidence type="ECO:0000313" key="7">
    <source>
        <dbReference type="EMBL" id="MDC4239602.1"/>
    </source>
</evidence>
<dbReference type="PANTHER" id="PTHR43797">
    <property type="entry name" value="HOMOCYSTEINE/CYSTEINE SYNTHASE"/>
    <property type="match status" value="1"/>
</dbReference>
<feature type="modified residue" description="N6-(pyridoxal phosphate)lysine" evidence="5">
    <location>
        <position position="208"/>
    </location>
</feature>
<dbReference type="Gene3D" id="3.90.1150.10">
    <property type="entry name" value="Aspartate Aminotransferase, domain 1"/>
    <property type="match status" value="1"/>
</dbReference>
<reference evidence="7" key="1">
    <citation type="submission" date="2022-05" db="EMBL/GenBank/DDBJ databases">
        <title>Draft genome sequence of Clostridium tertium strain CP3 isolated from Peru.</title>
        <authorList>
            <person name="Hurtado R."/>
            <person name="Lima L."/>
            <person name="Sousa T."/>
            <person name="Jaiswal A.K."/>
            <person name="Tiwari S."/>
            <person name="Maturrano L."/>
            <person name="Brenig B."/>
            <person name="Azevedo V."/>
        </authorList>
    </citation>
    <scope>NUCLEOTIDE SEQUENCE</scope>
    <source>
        <strain evidence="7">CP3</strain>
    </source>
</reference>
<comment type="similarity">
    <text evidence="2 6">Belongs to the trans-sulfuration enzymes family.</text>
</comment>
<dbReference type="AlphaFoldDB" id="A0A9X4B0D5"/>
<evidence type="ECO:0000313" key="8">
    <source>
        <dbReference type="Proteomes" id="UP001141183"/>
    </source>
</evidence>
<evidence type="ECO:0000256" key="1">
    <source>
        <dbReference type="ARBA" id="ARBA00001933"/>
    </source>
</evidence>
<dbReference type="PIRSF" id="PIRSF001434">
    <property type="entry name" value="CGS"/>
    <property type="match status" value="1"/>
</dbReference>
<evidence type="ECO:0000256" key="6">
    <source>
        <dbReference type="RuleBase" id="RU362118"/>
    </source>
</evidence>
<evidence type="ECO:0000256" key="3">
    <source>
        <dbReference type="ARBA" id="ARBA00022679"/>
    </source>
</evidence>
<evidence type="ECO:0000256" key="4">
    <source>
        <dbReference type="ARBA" id="ARBA00022898"/>
    </source>
</evidence>
<dbReference type="SUPFAM" id="SSF53383">
    <property type="entry name" value="PLP-dependent transferases"/>
    <property type="match status" value="1"/>
</dbReference>
<dbReference type="FunFam" id="3.40.640.10:FF:000035">
    <property type="entry name" value="O-succinylhomoserine sulfhydrylase"/>
    <property type="match status" value="1"/>
</dbReference>
<dbReference type="PANTHER" id="PTHR43797:SF3">
    <property type="entry name" value="O-ACETYLHOMOSERINE SULFHYDRYLASE"/>
    <property type="match status" value="1"/>
</dbReference>
<dbReference type="GO" id="GO:0006535">
    <property type="term" value="P:cysteine biosynthetic process from serine"/>
    <property type="evidence" value="ECO:0007669"/>
    <property type="project" value="TreeGrafter"/>
</dbReference>
<gene>
    <name evidence="7" type="ORF">NE398_05405</name>
</gene>
<accession>A0A9X4B0D5</accession>
<dbReference type="GO" id="GO:0005737">
    <property type="term" value="C:cytoplasm"/>
    <property type="evidence" value="ECO:0007669"/>
    <property type="project" value="TreeGrafter"/>
</dbReference>
<dbReference type="NCBIfam" id="TIGR01326">
    <property type="entry name" value="OAH_OAS_sulfhy"/>
    <property type="match status" value="1"/>
</dbReference>